<organism evidence="3 4">
    <name type="scientific">Haladaptatus litoreus</name>
    <dbReference type="NCBI Taxonomy" id="553468"/>
    <lineage>
        <taxon>Archaea</taxon>
        <taxon>Methanobacteriati</taxon>
        <taxon>Methanobacteriota</taxon>
        <taxon>Stenosarchaea group</taxon>
        <taxon>Halobacteria</taxon>
        <taxon>Halobacteriales</taxon>
        <taxon>Haladaptataceae</taxon>
        <taxon>Haladaptatus</taxon>
    </lineage>
</organism>
<evidence type="ECO:0000313" key="4">
    <source>
        <dbReference type="Proteomes" id="UP000186914"/>
    </source>
</evidence>
<dbReference type="RefSeq" id="WP_076431388.1">
    <property type="nucleotide sequence ID" value="NZ_FTNO01000004.1"/>
</dbReference>
<evidence type="ECO:0000313" key="3">
    <source>
        <dbReference type="EMBL" id="SIR73198.1"/>
    </source>
</evidence>
<dbReference type="CDD" id="cd03801">
    <property type="entry name" value="GT4_PimA-like"/>
    <property type="match status" value="1"/>
</dbReference>
<dbReference type="InterPro" id="IPR050194">
    <property type="entry name" value="Glycosyltransferase_grp1"/>
</dbReference>
<keyword evidence="4" id="KW-1185">Reference proteome</keyword>
<dbReference type="SUPFAM" id="SSF53756">
    <property type="entry name" value="UDP-Glycosyltransferase/glycogen phosphorylase"/>
    <property type="match status" value="1"/>
</dbReference>
<evidence type="ECO:0000259" key="2">
    <source>
        <dbReference type="Pfam" id="PF13439"/>
    </source>
</evidence>
<dbReference type="InterPro" id="IPR001296">
    <property type="entry name" value="Glyco_trans_1"/>
</dbReference>
<sequence length="353" mass="39285">MRILLATPDYPPPPGGIQTVVTNIETGLREQGHEVDILQLDPSNRSWADVRIPKPELIYSLLSRDSLFFTKEYKRSMIKIEEFEPDIVHCLHIKNLPTLVAAAELDIPTVTSIHALELENRPLANKAYEYTSLVHSVSEFTIDLSELSSQQDVYKAPPSIDVSSYANKIESTPDDSLSLISIARMVDRKNLETVVRSVQTERERGLDCTLTIIGDGPNRTTIEKMTKDLPYIDVLGWVSEEEKKRSLSESDVFILTPLKNGYDVEGFGIVYIEAQASGTPVIGSNNGGIPEAIGDSGILIDDPRSSQELSSAINQISNIDTREKYAKNAEARVSEFDIPTVANTHIRKYQEII</sequence>
<dbReference type="EMBL" id="FTNO01000004">
    <property type="protein sequence ID" value="SIR73198.1"/>
    <property type="molecule type" value="Genomic_DNA"/>
</dbReference>
<dbReference type="Proteomes" id="UP000186914">
    <property type="component" value="Unassembled WGS sequence"/>
</dbReference>
<keyword evidence="3" id="KW-0328">Glycosyltransferase</keyword>
<dbReference type="OrthoDB" id="132546at2157"/>
<protein>
    <submittedName>
        <fullName evidence="3">Phosphatidylinositol alpha-1,6-mannosyltransferase</fullName>
    </submittedName>
</protein>
<dbReference type="PANTHER" id="PTHR45947">
    <property type="entry name" value="SULFOQUINOVOSYL TRANSFERASE SQD2"/>
    <property type="match status" value="1"/>
</dbReference>
<dbReference type="GO" id="GO:0016757">
    <property type="term" value="F:glycosyltransferase activity"/>
    <property type="evidence" value="ECO:0007669"/>
    <property type="project" value="UniProtKB-KW"/>
</dbReference>
<gene>
    <name evidence="3" type="ORF">SAMN05421858_3490</name>
</gene>
<proteinExistence type="predicted"/>
<dbReference type="PANTHER" id="PTHR45947:SF3">
    <property type="entry name" value="SULFOQUINOVOSYL TRANSFERASE SQD2"/>
    <property type="match status" value="1"/>
</dbReference>
<keyword evidence="3" id="KW-0808">Transferase</keyword>
<name>A0A1N7DBH1_9EURY</name>
<evidence type="ECO:0000259" key="1">
    <source>
        <dbReference type="Pfam" id="PF00534"/>
    </source>
</evidence>
<feature type="domain" description="Glycosyl transferase family 1" evidence="1">
    <location>
        <begin position="171"/>
        <end position="331"/>
    </location>
</feature>
<accession>A0A1N7DBH1</accession>
<dbReference type="AlphaFoldDB" id="A0A1N7DBH1"/>
<feature type="domain" description="Glycosyltransferase subfamily 4-like N-terminal" evidence="2">
    <location>
        <begin position="14"/>
        <end position="143"/>
    </location>
</feature>
<reference evidence="4" key="1">
    <citation type="submission" date="2017-01" db="EMBL/GenBank/DDBJ databases">
        <authorList>
            <person name="Varghese N."/>
            <person name="Submissions S."/>
        </authorList>
    </citation>
    <scope>NUCLEOTIDE SEQUENCE [LARGE SCALE GENOMIC DNA]</scope>
    <source>
        <strain evidence="4">CGMCC 1.7737</strain>
    </source>
</reference>
<dbReference type="Pfam" id="PF00534">
    <property type="entry name" value="Glycos_transf_1"/>
    <property type="match status" value="1"/>
</dbReference>
<dbReference type="Pfam" id="PF13439">
    <property type="entry name" value="Glyco_transf_4"/>
    <property type="match status" value="1"/>
</dbReference>
<dbReference type="InterPro" id="IPR028098">
    <property type="entry name" value="Glyco_trans_4-like_N"/>
</dbReference>
<dbReference type="Gene3D" id="3.40.50.2000">
    <property type="entry name" value="Glycogen Phosphorylase B"/>
    <property type="match status" value="2"/>
</dbReference>